<dbReference type="EC" id="5.6.2.4" evidence="13 15"/>
<dbReference type="InterPro" id="IPR047112">
    <property type="entry name" value="RecG/Mfd"/>
</dbReference>
<dbReference type="NCBIfam" id="NF008166">
    <property type="entry name" value="PRK10917.1-4"/>
    <property type="match status" value="1"/>
</dbReference>
<evidence type="ECO:0000256" key="2">
    <source>
        <dbReference type="ARBA" id="ARBA00017846"/>
    </source>
</evidence>
<dbReference type="SMART" id="SM00487">
    <property type="entry name" value="DEXDc"/>
    <property type="match status" value="1"/>
</dbReference>
<dbReference type="PROSITE" id="PS51194">
    <property type="entry name" value="HELICASE_CTER"/>
    <property type="match status" value="1"/>
</dbReference>
<sequence>MIPLPCFSKDLKITPALGEKLAKLGLMSDQDVLLHIPLRYEDETRITPVADLRLGVFAQVQVTVVEQSVQYRGRRSLLVTTQDVAGDVLVVRFLSFYPNTLAAFREGALVRIQGEPRMGHYGVEMVHPRFQKVSDATPLSEHLTPVYPTTEGLTQAAWRKLMARAMDVVDLPEILPTQILDETWPTLNQAVRLLHAPPPDVNPSALTERDHPAWARIKFEELLAQQISLTQAKLKRASEHAPSLQAKSDVLNRFVAQLPFALTGAQQRAWALIADDMHRSQPMHRLLQGDVGSGKTVLAALACAQCVAAGWQAAVMAPTEILAEQLFEKLRGWFEPLGVRVVWLASSVKKKDKTQAYAEITAHEAHIVVGTHALIQEAVQFHQLGLAVIDEQHRFGVAQRLALRHKMQSSVLMAGRTDLADYAPHQLMMSATPIPRTLALSYFADLDVAIIDELPPNRTPVVTKLIDQQRRGDVVEKVARDVAAGRQVYWVCPLIEESEALELQTAIDTHATLSEALPELRIGLVHGRLNAADKRAVMQAFVAHELDVLVATTVIEVGVDVANASVMVIEHAERFGLAQLHQLRGRVGRGAAHSTCILLYDKPLSAIAKQRLKTMYETTDGFEVARQDLLLRGAGEFLGTRQSGLPLLRFADIEMDVELLERARDAAAWLWQHNPQAATAHLKRWLAQREHYLAG</sequence>
<organism evidence="18 19">
    <name type="scientific">Hydromonas duriensis</name>
    <dbReference type="NCBI Taxonomy" id="1527608"/>
    <lineage>
        <taxon>Bacteria</taxon>
        <taxon>Pseudomonadati</taxon>
        <taxon>Pseudomonadota</taxon>
        <taxon>Betaproteobacteria</taxon>
        <taxon>Burkholderiales</taxon>
        <taxon>Burkholderiaceae</taxon>
        <taxon>Hydromonas</taxon>
    </lineage>
</organism>
<dbReference type="EMBL" id="SNZE01000001">
    <property type="protein sequence ID" value="TDR32957.1"/>
    <property type="molecule type" value="Genomic_DNA"/>
</dbReference>
<dbReference type="NCBIfam" id="NF008168">
    <property type="entry name" value="PRK10917.2-2"/>
    <property type="match status" value="1"/>
</dbReference>
<keyword evidence="9 15" id="KW-0233">DNA recombination</keyword>
<protein>
    <recommendedName>
        <fullName evidence="2 15">ATP-dependent DNA helicase RecG</fullName>
        <ecNumber evidence="13 15">5.6.2.4</ecNumber>
    </recommendedName>
</protein>
<dbReference type="InterPro" id="IPR001650">
    <property type="entry name" value="Helicase_C-like"/>
</dbReference>
<evidence type="ECO:0000256" key="12">
    <source>
        <dbReference type="ARBA" id="ARBA00034617"/>
    </source>
</evidence>
<dbReference type="GO" id="GO:0003677">
    <property type="term" value="F:DNA binding"/>
    <property type="evidence" value="ECO:0007669"/>
    <property type="project" value="UniProtKB-KW"/>
</dbReference>
<dbReference type="GO" id="GO:0016887">
    <property type="term" value="F:ATP hydrolysis activity"/>
    <property type="evidence" value="ECO:0007669"/>
    <property type="project" value="RHEA"/>
</dbReference>
<evidence type="ECO:0000256" key="11">
    <source>
        <dbReference type="ARBA" id="ARBA00023235"/>
    </source>
</evidence>
<comment type="catalytic activity">
    <reaction evidence="14 15">
        <text>ATP + H2O = ADP + phosphate + H(+)</text>
        <dbReference type="Rhea" id="RHEA:13065"/>
        <dbReference type="ChEBI" id="CHEBI:15377"/>
        <dbReference type="ChEBI" id="CHEBI:15378"/>
        <dbReference type="ChEBI" id="CHEBI:30616"/>
        <dbReference type="ChEBI" id="CHEBI:43474"/>
        <dbReference type="ChEBI" id="CHEBI:456216"/>
        <dbReference type="EC" id="5.6.2.4"/>
    </reaction>
</comment>
<feature type="domain" description="Helicase C-terminal" evidence="17">
    <location>
        <begin position="484"/>
        <end position="630"/>
    </location>
</feature>
<evidence type="ECO:0000256" key="3">
    <source>
        <dbReference type="ARBA" id="ARBA00022741"/>
    </source>
</evidence>
<dbReference type="GO" id="GO:0005524">
    <property type="term" value="F:ATP binding"/>
    <property type="evidence" value="ECO:0007669"/>
    <property type="project" value="UniProtKB-KW"/>
</dbReference>
<evidence type="ECO:0000256" key="15">
    <source>
        <dbReference type="RuleBase" id="RU363016"/>
    </source>
</evidence>
<evidence type="ECO:0000256" key="5">
    <source>
        <dbReference type="ARBA" id="ARBA00022801"/>
    </source>
</evidence>
<evidence type="ECO:0000256" key="8">
    <source>
        <dbReference type="ARBA" id="ARBA00023125"/>
    </source>
</evidence>
<dbReference type="InterPro" id="IPR012340">
    <property type="entry name" value="NA-bd_OB-fold"/>
</dbReference>
<evidence type="ECO:0000259" key="17">
    <source>
        <dbReference type="PROSITE" id="PS51194"/>
    </source>
</evidence>
<dbReference type="PROSITE" id="PS51192">
    <property type="entry name" value="HELICASE_ATP_BIND_1"/>
    <property type="match status" value="1"/>
</dbReference>
<dbReference type="Pfam" id="PF19833">
    <property type="entry name" value="RecG_dom3_C"/>
    <property type="match status" value="1"/>
</dbReference>
<keyword evidence="8" id="KW-0238">DNA-binding</keyword>
<dbReference type="InterPro" id="IPR027417">
    <property type="entry name" value="P-loop_NTPase"/>
</dbReference>
<keyword evidence="5 15" id="KW-0378">Hydrolase</keyword>
<evidence type="ECO:0000256" key="4">
    <source>
        <dbReference type="ARBA" id="ARBA00022763"/>
    </source>
</evidence>
<evidence type="ECO:0000256" key="10">
    <source>
        <dbReference type="ARBA" id="ARBA00023204"/>
    </source>
</evidence>
<dbReference type="Pfam" id="PF00270">
    <property type="entry name" value="DEAD"/>
    <property type="match status" value="1"/>
</dbReference>
<dbReference type="FunFam" id="3.40.50.300:FF:000391">
    <property type="entry name" value="ATP-dependent DNA helicase RecG"/>
    <property type="match status" value="1"/>
</dbReference>
<dbReference type="GO" id="GO:0006310">
    <property type="term" value="P:DNA recombination"/>
    <property type="evidence" value="ECO:0007669"/>
    <property type="project" value="UniProtKB-UniRule"/>
</dbReference>
<reference evidence="18 19" key="1">
    <citation type="submission" date="2019-03" db="EMBL/GenBank/DDBJ databases">
        <title>Genomic Encyclopedia of Type Strains, Phase IV (KMG-IV): sequencing the most valuable type-strain genomes for metagenomic binning, comparative biology and taxonomic classification.</title>
        <authorList>
            <person name="Goeker M."/>
        </authorList>
    </citation>
    <scope>NUCLEOTIDE SEQUENCE [LARGE SCALE GENOMIC DNA]</scope>
    <source>
        <strain evidence="18 19">DSM 102852</strain>
    </source>
</reference>
<evidence type="ECO:0000256" key="14">
    <source>
        <dbReference type="ARBA" id="ARBA00048988"/>
    </source>
</evidence>
<dbReference type="GO" id="GO:0043138">
    <property type="term" value="F:3'-5' DNA helicase activity"/>
    <property type="evidence" value="ECO:0007669"/>
    <property type="project" value="UniProtKB-EC"/>
</dbReference>
<dbReference type="InterPro" id="IPR004609">
    <property type="entry name" value="ATP-dep_DNA_helicase_RecG"/>
</dbReference>
<dbReference type="AlphaFoldDB" id="A0A4R6YBC1"/>
<evidence type="ECO:0000313" key="19">
    <source>
        <dbReference type="Proteomes" id="UP000294480"/>
    </source>
</evidence>
<keyword evidence="19" id="KW-1185">Reference proteome</keyword>
<dbReference type="InterPro" id="IPR033454">
    <property type="entry name" value="RecG_wedge"/>
</dbReference>
<evidence type="ECO:0000259" key="16">
    <source>
        <dbReference type="PROSITE" id="PS51192"/>
    </source>
</evidence>
<dbReference type="NCBIfam" id="TIGR00643">
    <property type="entry name" value="recG"/>
    <property type="match status" value="1"/>
</dbReference>
<keyword evidence="10 15" id="KW-0234">DNA repair</keyword>
<keyword evidence="3 15" id="KW-0547">Nucleotide-binding</keyword>
<keyword evidence="6 15" id="KW-0347">Helicase</keyword>
<dbReference type="InterPro" id="IPR011545">
    <property type="entry name" value="DEAD/DEAH_box_helicase_dom"/>
</dbReference>
<evidence type="ECO:0000313" key="18">
    <source>
        <dbReference type="EMBL" id="TDR32957.1"/>
    </source>
</evidence>
<evidence type="ECO:0000256" key="6">
    <source>
        <dbReference type="ARBA" id="ARBA00022806"/>
    </source>
</evidence>
<dbReference type="CDD" id="cd17992">
    <property type="entry name" value="DEXHc_RecG"/>
    <property type="match status" value="1"/>
</dbReference>
<evidence type="ECO:0000256" key="13">
    <source>
        <dbReference type="ARBA" id="ARBA00034808"/>
    </source>
</evidence>
<dbReference type="RefSeq" id="WP_246011992.1">
    <property type="nucleotide sequence ID" value="NZ_SNZE01000001.1"/>
</dbReference>
<gene>
    <name evidence="18" type="ORF">DFR44_1016</name>
</gene>
<evidence type="ECO:0000256" key="7">
    <source>
        <dbReference type="ARBA" id="ARBA00022840"/>
    </source>
</evidence>
<evidence type="ECO:0000256" key="1">
    <source>
        <dbReference type="ARBA" id="ARBA00007504"/>
    </source>
</evidence>
<comment type="similarity">
    <text evidence="1 15">Belongs to the helicase family. RecG subfamily.</text>
</comment>
<feature type="domain" description="Helicase ATP-binding" evidence="16">
    <location>
        <begin position="276"/>
        <end position="451"/>
    </location>
</feature>
<dbReference type="PANTHER" id="PTHR47964">
    <property type="entry name" value="ATP-DEPENDENT DNA HELICASE HOMOLOG RECG, CHLOROPLASTIC"/>
    <property type="match status" value="1"/>
</dbReference>
<dbReference type="CDD" id="cd04488">
    <property type="entry name" value="RecG_wedge_OBF"/>
    <property type="match status" value="1"/>
</dbReference>
<dbReference type="NCBIfam" id="NF008163">
    <property type="entry name" value="PRK10917.1-1"/>
    <property type="match status" value="1"/>
</dbReference>
<dbReference type="SUPFAM" id="SSF50249">
    <property type="entry name" value="Nucleic acid-binding proteins"/>
    <property type="match status" value="1"/>
</dbReference>
<accession>A0A4R6YBC1</accession>
<comment type="function">
    <text evidence="15">Plays a critical role in recombination and DNA repair. Helps process Holliday junction intermediates to mature products by catalyzing branch migration. Has replication fork regression activity, unwinds stalled or blocked replication forks to make a HJ that can be resolved. Has a DNA unwinding activity characteristic of a DNA helicase with 3'-5' polarity.</text>
</comment>
<dbReference type="InterPro" id="IPR014001">
    <property type="entry name" value="Helicase_ATP-bd"/>
</dbReference>
<keyword evidence="7 15" id="KW-0067">ATP-binding</keyword>
<proteinExistence type="inferred from homology"/>
<dbReference type="Pfam" id="PF17191">
    <property type="entry name" value="RecG_wedge"/>
    <property type="match status" value="1"/>
</dbReference>
<evidence type="ECO:0000256" key="9">
    <source>
        <dbReference type="ARBA" id="ARBA00023172"/>
    </source>
</evidence>
<dbReference type="SUPFAM" id="SSF52540">
    <property type="entry name" value="P-loop containing nucleoside triphosphate hydrolases"/>
    <property type="match status" value="2"/>
</dbReference>
<dbReference type="Gene3D" id="3.40.50.300">
    <property type="entry name" value="P-loop containing nucleotide triphosphate hydrolases"/>
    <property type="match status" value="2"/>
</dbReference>
<keyword evidence="4 15" id="KW-0227">DNA damage</keyword>
<dbReference type="SMART" id="SM00490">
    <property type="entry name" value="HELICc"/>
    <property type="match status" value="1"/>
</dbReference>
<dbReference type="Proteomes" id="UP000294480">
    <property type="component" value="Unassembled WGS sequence"/>
</dbReference>
<comment type="caution">
    <text evidence="18">The sequence shown here is derived from an EMBL/GenBank/DDBJ whole genome shotgun (WGS) entry which is preliminary data.</text>
</comment>
<dbReference type="InterPro" id="IPR045562">
    <property type="entry name" value="RecG_dom3_C"/>
</dbReference>
<dbReference type="Pfam" id="PF00271">
    <property type="entry name" value="Helicase_C"/>
    <property type="match status" value="1"/>
</dbReference>
<dbReference type="GO" id="GO:0006281">
    <property type="term" value="P:DNA repair"/>
    <property type="evidence" value="ECO:0007669"/>
    <property type="project" value="UniProtKB-UniRule"/>
</dbReference>
<dbReference type="PANTHER" id="PTHR47964:SF1">
    <property type="entry name" value="ATP-DEPENDENT DNA HELICASE HOMOLOG RECG, CHLOROPLASTIC"/>
    <property type="match status" value="1"/>
</dbReference>
<keyword evidence="11" id="KW-0413">Isomerase</keyword>
<name>A0A4R6YBC1_9BURK</name>
<comment type="catalytic activity">
    <reaction evidence="12 15">
        <text>Couples ATP hydrolysis with the unwinding of duplex DNA by translocating in the 3'-5' direction.</text>
        <dbReference type="EC" id="5.6.2.4"/>
    </reaction>
</comment>